<dbReference type="Gene3D" id="3.30.450.20">
    <property type="entry name" value="PAS domain"/>
    <property type="match status" value="1"/>
</dbReference>
<feature type="domain" description="PAC" evidence="1">
    <location>
        <begin position="254"/>
        <end position="306"/>
    </location>
</feature>
<dbReference type="InterPro" id="IPR013655">
    <property type="entry name" value="PAS_fold_3"/>
</dbReference>
<dbReference type="CDD" id="cd00130">
    <property type="entry name" value="PAS"/>
    <property type="match status" value="1"/>
</dbReference>
<name>A0A1H9DNA7_9BACI</name>
<dbReference type="InterPro" id="IPR003018">
    <property type="entry name" value="GAF"/>
</dbReference>
<dbReference type="SUPFAM" id="SSF55073">
    <property type="entry name" value="Nucleotide cyclase"/>
    <property type="match status" value="1"/>
</dbReference>
<dbReference type="STRING" id="571933.SAMN05216362_10767"/>
<reference evidence="3 4" key="1">
    <citation type="submission" date="2016-10" db="EMBL/GenBank/DDBJ databases">
        <authorList>
            <person name="de Groot N.N."/>
        </authorList>
    </citation>
    <scope>NUCLEOTIDE SEQUENCE [LARGE SCALE GENOMIC DNA]</scope>
    <source>
        <strain evidence="3 4">DSM 21633</strain>
    </source>
</reference>
<dbReference type="FunFam" id="3.30.70.270:FF:000001">
    <property type="entry name" value="Diguanylate cyclase domain protein"/>
    <property type="match status" value="1"/>
</dbReference>
<dbReference type="NCBIfam" id="TIGR00229">
    <property type="entry name" value="sensory_box"/>
    <property type="match status" value="1"/>
</dbReference>
<dbReference type="OrthoDB" id="9759607at2"/>
<dbReference type="SUPFAM" id="SSF55781">
    <property type="entry name" value="GAF domain-like"/>
    <property type="match status" value="1"/>
</dbReference>
<dbReference type="Proteomes" id="UP000199427">
    <property type="component" value="Unassembled WGS sequence"/>
</dbReference>
<dbReference type="InterPro" id="IPR052163">
    <property type="entry name" value="DGC-Regulatory_Protein"/>
</dbReference>
<dbReference type="AlphaFoldDB" id="A0A1H9DNA7"/>
<evidence type="ECO:0000259" key="2">
    <source>
        <dbReference type="PROSITE" id="PS50887"/>
    </source>
</evidence>
<dbReference type="SMART" id="SM00086">
    <property type="entry name" value="PAC"/>
    <property type="match status" value="1"/>
</dbReference>
<proteinExistence type="predicted"/>
<dbReference type="SMART" id="SM00065">
    <property type="entry name" value="GAF"/>
    <property type="match status" value="1"/>
</dbReference>
<dbReference type="InterPro" id="IPR029016">
    <property type="entry name" value="GAF-like_dom_sf"/>
</dbReference>
<dbReference type="PROSITE" id="PS50887">
    <property type="entry name" value="GGDEF"/>
    <property type="match status" value="1"/>
</dbReference>
<dbReference type="InterPro" id="IPR000160">
    <property type="entry name" value="GGDEF_dom"/>
</dbReference>
<gene>
    <name evidence="3" type="ORF">SAMN05216362_10767</name>
</gene>
<dbReference type="RefSeq" id="WP_091773036.1">
    <property type="nucleotide sequence ID" value="NZ_FOES01000007.1"/>
</dbReference>
<dbReference type="Pfam" id="PF01590">
    <property type="entry name" value="GAF"/>
    <property type="match status" value="1"/>
</dbReference>
<dbReference type="SUPFAM" id="SSF55785">
    <property type="entry name" value="PYP-like sensor domain (PAS domain)"/>
    <property type="match status" value="1"/>
</dbReference>
<dbReference type="EMBL" id="FOES01000007">
    <property type="protein sequence ID" value="SEQ14964.1"/>
    <property type="molecule type" value="Genomic_DNA"/>
</dbReference>
<dbReference type="InterPro" id="IPR029787">
    <property type="entry name" value="Nucleotide_cyclase"/>
</dbReference>
<dbReference type="Pfam" id="PF00990">
    <property type="entry name" value="GGDEF"/>
    <property type="match status" value="1"/>
</dbReference>
<dbReference type="PANTHER" id="PTHR46663">
    <property type="entry name" value="DIGUANYLATE CYCLASE DGCT-RELATED"/>
    <property type="match status" value="1"/>
</dbReference>
<protein>
    <submittedName>
        <fullName evidence="3">PAS domain S-box-containing protein/diguanylate cyclase (GGDEF) domain-containing protein</fullName>
    </submittedName>
</protein>
<feature type="domain" description="GGDEF" evidence="2">
    <location>
        <begin position="338"/>
        <end position="471"/>
    </location>
</feature>
<dbReference type="InterPro" id="IPR000700">
    <property type="entry name" value="PAS-assoc_C"/>
</dbReference>
<evidence type="ECO:0000313" key="3">
    <source>
        <dbReference type="EMBL" id="SEQ14964.1"/>
    </source>
</evidence>
<dbReference type="PANTHER" id="PTHR46663:SF3">
    <property type="entry name" value="SLL0267 PROTEIN"/>
    <property type="match status" value="1"/>
</dbReference>
<dbReference type="Pfam" id="PF08447">
    <property type="entry name" value="PAS_3"/>
    <property type="match status" value="1"/>
</dbReference>
<dbReference type="Gene3D" id="3.30.450.40">
    <property type="match status" value="1"/>
</dbReference>
<dbReference type="PROSITE" id="PS50113">
    <property type="entry name" value="PAC"/>
    <property type="match status" value="1"/>
</dbReference>
<dbReference type="InterPro" id="IPR035965">
    <property type="entry name" value="PAS-like_dom_sf"/>
</dbReference>
<dbReference type="Gene3D" id="3.30.70.270">
    <property type="match status" value="1"/>
</dbReference>
<accession>A0A1H9DNA7</accession>
<sequence>MSELVNVQHLLKEQSRIIEMLVAENLPLSKILERLTETIAVVFPDVRATITEYNEKLHSLENPIGPRFPRAYLDSMDGLSVGPKAGSCGTSAYINDLVIVEDAMVDPIWEDYRDIVETYNIKGCWSIPIVSATGHLFGTLAFYPDECRAPSQEEVQVFNQFSHLAAMIIDKKRSEEALRLANRVIENSPAVIIRWKAEKGWPIDYVSNNINQFGYTPGLFLKEKIDFSLIVHPKDLARVEGEVDEYLERGLDKFKQEYRIITADGKIRWIDDRTTVTRNEHREILYIEGVLIDITERKEAEQQVFYLANNDPLTGIPNRRYFKKKLEKELTKSGHTGDHLAILYIDCDNFKQINDDLGHDTGDEFLQHLSKRLRNCLREDDIIARIGGDEFNVLLTGVEKEKDVLKVAERLIRASSEPWEIKGNVYHVTISIGVAIAPMDGTSVDDLIRKADRALYQAKASGKNQLMWYIPKMSI</sequence>
<dbReference type="CDD" id="cd01949">
    <property type="entry name" value="GGDEF"/>
    <property type="match status" value="1"/>
</dbReference>
<evidence type="ECO:0000259" key="1">
    <source>
        <dbReference type="PROSITE" id="PS50113"/>
    </source>
</evidence>
<dbReference type="SMART" id="SM00267">
    <property type="entry name" value="GGDEF"/>
    <property type="match status" value="1"/>
</dbReference>
<dbReference type="InterPro" id="IPR001610">
    <property type="entry name" value="PAC"/>
</dbReference>
<dbReference type="InterPro" id="IPR000014">
    <property type="entry name" value="PAS"/>
</dbReference>
<dbReference type="InterPro" id="IPR043128">
    <property type="entry name" value="Rev_trsase/Diguanyl_cyclase"/>
</dbReference>
<evidence type="ECO:0000313" key="4">
    <source>
        <dbReference type="Proteomes" id="UP000199427"/>
    </source>
</evidence>
<keyword evidence="4" id="KW-1185">Reference proteome</keyword>
<organism evidence="3 4">
    <name type="scientific">Piscibacillus halophilus</name>
    <dbReference type="NCBI Taxonomy" id="571933"/>
    <lineage>
        <taxon>Bacteria</taxon>
        <taxon>Bacillati</taxon>
        <taxon>Bacillota</taxon>
        <taxon>Bacilli</taxon>
        <taxon>Bacillales</taxon>
        <taxon>Bacillaceae</taxon>
        <taxon>Piscibacillus</taxon>
    </lineage>
</organism>
<dbReference type="NCBIfam" id="TIGR00254">
    <property type="entry name" value="GGDEF"/>
    <property type="match status" value="1"/>
</dbReference>